<keyword evidence="4 6" id="KW-1133">Transmembrane helix</keyword>
<feature type="domain" description="ABC3 transporter permease C-terminal" evidence="7">
    <location>
        <begin position="2"/>
        <end position="112"/>
    </location>
</feature>
<proteinExistence type="predicted"/>
<evidence type="ECO:0000259" key="7">
    <source>
        <dbReference type="Pfam" id="PF02687"/>
    </source>
</evidence>
<evidence type="ECO:0000256" key="5">
    <source>
        <dbReference type="ARBA" id="ARBA00023136"/>
    </source>
</evidence>
<feature type="transmembrane region" description="Helical" evidence="6">
    <location>
        <begin position="86"/>
        <end position="111"/>
    </location>
</feature>
<dbReference type="AlphaFoldDB" id="A0AAU1TWC9"/>
<keyword evidence="3 6" id="KW-0812">Transmembrane</keyword>
<dbReference type="Pfam" id="PF02687">
    <property type="entry name" value="FtsX"/>
    <property type="match status" value="1"/>
</dbReference>
<keyword evidence="2" id="KW-1003">Cell membrane</keyword>
<keyword evidence="5 6" id="KW-0472">Membrane</keyword>
<name>A0AAU1TWC9_9ACTN</name>
<feature type="transmembrane region" description="Helical" evidence="6">
    <location>
        <begin position="52"/>
        <end position="74"/>
    </location>
</feature>
<gene>
    <name evidence="8" type="ORF">OHU69_01810</name>
</gene>
<evidence type="ECO:0000256" key="1">
    <source>
        <dbReference type="ARBA" id="ARBA00004651"/>
    </source>
</evidence>
<organism evidence="8">
    <name type="scientific">Streptomyces sp. NBC_00119</name>
    <dbReference type="NCBI Taxonomy" id="2975659"/>
    <lineage>
        <taxon>Bacteria</taxon>
        <taxon>Bacillati</taxon>
        <taxon>Actinomycetota</taxon>
        <taxon>Actinomycetes</taxon>
        <taxon>Kitasatosporales</taxon>
        <taxon>Streptomycetaceae</taxon>
        <taxon>Streptomyces</taxon>
    </lineage>
</organism>
<accession>A0AAU1TWC9</accession>
<evidence type="ECO:0000256" key="2">
    <source>
        <dbReference type="ARBA" id="ARBA00022475"/>
    </source>
</evidence>
<sequence>MVILVSFPIAGCSLAVSVAGGLRDRKRPFSLLLRLTGTQLGVQRRVVLLESAVPLLVVAVVAIGMGFLAAQLFVQAQFRYSIRPPGIQYYAIVLAGLVTSPAVIASTMPLLRRITGPKSARND</sequence>
<dbReference type="EMBL" id="CP108195">
    <property type="protein sequence ID" value="WTS09954.1"/>
    <property type="molecule type" value="Genomic_DNA"/>
</dbReference>
<reference evidence="8" key="1">
    <citation type="submission" date="2022-10" db="EMBL/GenBank/DDBJ databases">
        <title>The complete genomes of actinobacterial strains from the NBC collection.</title>
        <authorList>
            <person name="Joergensen T.S."/>
            <person name="Alvarez Arevalo M."/>
            <person name="Sterndorff E.B."/>
            <person name="Faurdal D."/>
            <person name="Vuksanovic O."/>
            <person name="Mourched A.-S."/>
            <person name="Charusanti P."/>
            <person name="Shaw S."/>
            <person name="Blin K."/>
            <person name="Weber T."/>
        </authorList>
    </citation>
    <scope>NUCLEOTIDE SEQUENCE</scope>
    <source>
        <strain evidence="8">NBC_00119</strain>
    </source>
</reference>
<comment type="subcellular location">
    <subcellularLocation>
        <location evidence="1">Cell membrane</location>
        <topology evidence="1">Multi-pass membrane protein</topology>
    </subcellularLocation>
</comment>
<dbReference type="InterPro" id="IPR003838">
    <property type="entry name" value="ABC3_permease_C"/>
</dbReference>
<evidence type="ECO:0000256" key="6">
    <source>
        <dbReference type="SAM" id="Phobius"/>
    </source>
</evidence>
<dbReference type="GO" id="GO:0005886">
    <property type="term" value="C:plasma membrane"/>
    <property type="evidence" value="ECO:0007669"/>
    <property type="project" value="UniProtKB-SubCell"/>
</dbReference>
<protein>
    <recommendedName>
        <fullName evidence="7">ABC3 transporter permease C-terminal domain-containing protein</fullName>
    </recommendedName>
</protein>
<evidence type="ECO:0000313" key="8">
    <source>
        <dbReference type="EMBL" id="WTS09954.1"/>
    </source>
</evidence>
<evidence type="ECO:0000256" key="3">
    <source>
        <dbReference type="ARBA" id="ARBA00022692"/>
    </source>
</evidence>
<evidence type="ECO:0000256" key="4">
    <source>
        <dbReference type="ARBA" id="ARBA00022989"/>
    </source>
</evidence>